<organism evidence="3 4">
    <name type="scientific">Saccharopolyspora terrae</name>
    <dbReference type="NCBI Taxonomy" id="2530384"/>
    <lineage>
        <taxon>Bacteria</taxon>
        <taxon>Bacillati</taxon>
        <taxon>Actinomycetota</taxon>
        <taxon>Actinomycetes</taxon>
        <taxon>Pseudonocardiales</taxon>
        <taxon>Pseudonocardiaceae</taxon>
        <taxon>Saccharopolyspora</taxon>
    </lineage>
</organism>
<reference evidence="3 4" key="1">
    <citation type="submission" date="2019-03" db="EMBL/GenBank/DDBJ databases">
        <title>Draft genome sequences of novel Actinobacteria.</title>
        <authorList>
            <person name="Sahin N."/>
            <person name="Ay H."/>
            <person name="Saygin H."/>
        </authorList>
    </citation>
    <scope>NUCLEOTIDE SEQUENCE [LARGE SCALE GENOMIC DNA]</scope>
    <source>
        <strain evidence="3 4">16K309</strain>
    </source>
</reference>
<comment type="caution">
    <text evidence="3">The sequence shown here is derived from an EMBL/GenBank/DDBJ whole genome shotgun (WGS) entry which is preliminary data.</text>
</comment>
<evidence type="ECO:0000313" key="4">
    <source>
        <dbReference type="Proteomes" id="UP000295674"/>
    </source>
</evidence>
<feature type="domain" description="Bulb-type lectin" evidence="2">
    <location>
        <begin position="451"/>
        <end position="567"/>
    </location>
</feature>
<dbReference type="Proteomes" id="UP000295674">
    <property type="component" value="Unassembled WGS sequence"/>
</dbReference>
<dbReference type="Pfam" id="PF14025">
    <property type="entry name" value="DUF4241"/>
    <property type="match status" value="1"/>
</dbReference>
<dbReference type="SMART" id="SM00108">
    <property type="entry name" value="B_lectin"/>
    <property type="match status" value="2"/>
</dbReference>
<dbReference type="SUPFAM" id="SSF51110">
    <property type="entry name" value="alpha-D-mannose-specific plant lectins"/>
    <property type="match status" value="2"/>
</dbReference>
<feature type="region of interest" description="Disordered" evidence="1">
    <location>
        <begin position="1"/>
        <end position="25"/>
    </location>
</feature>
<proteinExistence type="predicted"/>
<dbReference type="OrthoDB" id="9789980at2"/>
<sequence length="624" mass="67009">MSHPDHETRHSSAENTTPTPRSVDPTFLRHSLFDNCRVGKLGTWGILRSPRESSGFARRPPGAGVRPNPIRVGRTERDSCHVWRTTRHHNGRAPMPIPAPDFDQIFTDGSRHSIPKLGDATVQLRQETSLWMPSGKVYAGEPFMFGSSDDGAFVQEVPPGTYPVVLAEARFGEPDQFSWYQAVAAIKIQVRDEPATSWEMALVGDQDASTLDGDSFFGYPVDGGTGGFIDAANLSFCDDEEYVDRVLEALEERDCTGTGRLADEQDRTVVVVCSSGGGDGHYPTWVGRNADGEITCFVTDFFILTDDGDDDGEDGGPLDAPDYAPGDYATGHEMRAGQTLRRESLTSENGRFSLVHQDDGNIVLYENESMRAWWASNTCGADTALCALRETDGLALFSPSGRRIWSTGAVRPAAKLVVRDCGDVTITDVDGEIVWTSDSTASVPGGPPAIGDRMLPGQTLGRQSLTSPSGRHTLTHQDDGNLVLYSNEGRGALWASDTQFRGTGRCKLLDDGDLVLYDRRGGAVWSTGTAGNPGAHLTVGDDGLELRNTDDVVVWSVRTTPGTQVTDGHSPLSAAMSAIAPSALTMAEPLQPLVTAELTAATPAIPMGQSVPAQERVPAEPSES</sequence>
<keyword evidence="4" id="KW-1185">Reference proteome</keyword>
<evidence type="ECO:0000259" key="2">
    <source>
        <dbReference type="PROSITE" id="PS50927"/>
    </source>
</evidence>
<evidence type="ECO:0000313" key="3">
    <source>
        <dbReference type="EMBL" id="TDD08925.1"/>
    </source>
</evidence>
<protein>
    <submittedName>
        <fullName evidence="3">DUF4241 domain-containing protein</fullName>
    </submittedName>
</protein>
<dbReference type="InterPro" id="IPR025335">
    <property type="entry name" value="DUF4241"/>
</dbReference>
<feature type="compositionally biased region" description="Basic and acidic residues" evidence="1">
    <location>
        <begin position="1"/>
        <end position="12"/>
    </location>
</feature>
<name>A0A4R4W1U2_9PSEU</name>
<accession>A0A4R4W1U2</accession>
<dbReference type="Gene3D" id="2.90.10.30">
    <property type="match status" value="1"/>
</dbReference>
<dbReference type="InterPro" id="IPR001480">
    <property type="entry name" value="Bulb-type_lectin_dom"/>
</dbReference>
<feature type="region of interest" description="Disordered" evidence="1">
    <location>
        <begin position="52"/>
        <end position="72"/>
    </location>
</feature>
<gene>
    <name evidence="3" type="ORF">E1181_05485</name>
</gene>
<dbReference type="AlphaFoldDB" id="A0A4R4W1U2"/>
<feature type="domain" description="Bulb-type lectin" evidence="2">
    <location>
        <begin position="325"/>
        <end position="439"/>
    </location>
</feature>
<dbReference type="InterPro" id="IPR036426">
    <property type="entry name" value="Bulb-type_lectin_dom_sf"/>
</dbReference>
<dbReference type="EMBL" id="SMKS01000005">
    <property type="protein sequence ID" value="TDD08925.1"/>
    <property type="molecule type" value="Genomic_DNA"/>
</dbReference>
<evidence type="ECO:0000256" key="1">
    <source>
        <dbReference type="SAM" id="MobiDB-lite"/>
    </source>
</evidence>
<dbReference type="Gene3D" id="2.90.10.10">
    <property type="entry name" value="Bulb-type lectin domain"/>
    <property type="match status" value="2"/>
</dbReference>
<dbReference type="PROSITE" id="PS50927">
    <property type="entry name" value="BULB_LECTIN"/>
    <property type="match status" value="2"/>
</dbReference>